<protein>
    <submittedName>
        <fullName evidence="9">Uncharacterized protein</fullName>
    </submittedName>
</protein>
<keyword evidence="4" id="KW-0256">Endoplasmic reticulum</keyword>
<feature type="region of interest" description="Disordered" evidence="7">
    <location>
        <begin position="92"/>
        <end position="131"/>
    </location>
</feature>
<evidence type="ECO:0000313" key="10">
    <source>
        <dbReference type="Proteomes" id="UP000037751"/>
    </source>
</evidence>
<proteinExistence type="inferred from homology"/>
<evidence type="ECO:0000256" key="1">
    <source>
        <dbReference type="ARBA" id="ARBA00004477"/>
    </source>
</evidence>
<organism evidence="9 10">
    <name type="scientific">Malassezia pachydermatis</name>
    <dbReference type="NCBI Taxonomy" id="77020"/>
    <lineage>
        <taxon>Eukaryota</taxon>
        <taxon>Fungi</taxon>
        <taxon>Dikarya</taxon>
        <taxon>Basidiomycota</taxon>
        <taxon>Ustilaginomycotina</taxon>
        <taxon>Malasseziomycetes</taxon>
        <taxon>Malasseziales</taxon>
        <taxon>Malasseziaceae</taxon>
        <taxon>Malassezia</taxon>
    </lineage>
</organism>
<dbReference type="InterPro" id="IPR008506">
    <property type="entry name" value="SND2/TMEM208"/>
</dbReference>
<dbReference type="PANTHER" id="PTHR13505:SF7">
    <property type="entry name" value="TRANSMEMBRANE PROTEIN 208"/>
    <property type="match status" value="1"/>
</dbReference>
<feature type="transmembrane region" description="Helical" evidence="8">
    <location>
        <begin position="31"/>
        <end position="51"/>
    </location>
</feature>
<feature type="transmembrane region" description="Helical" evidence="8">
    <location>
        <begin position="57"/>
        <end position="78"/>
    </location>
</feature>
<dbReference type="Pfam" id="PF05620">
    <property type="entry name" value="TMEM208_SND2"/>
    <property type="match status" value="1"/>
</dbReference>
<dbReference type="AlphaFoldDB" id="A0A0M8MSA8"/>
<comment type="subcellular location">
    <subcellularLocation>
        <location evidence="1">Endoplasmic reticulum membrane</location>
        <topology evidence="1">Multi-pass membrane protein</topology>
    </subcellularLocation>
</comment>
<gene>
    <name evidence="9" type="ORF">Malapachy_0256</name>
</gene>
<evidence type="ECO:0000256" key="5">
    <source>
        <dbReference type="ARBA" id="ARBA00022989"/>
    </source>
</evidence>
<dbReference type="OrthoDB" id="10012212at2759"/>
<evidence type="ECO:0000256" key="8">
    <source>
        <dbReference type="SAM" id="Phobius"/>
    </source>
</evidence>
<dbReference type="GO" id="GO:0005789">
    <property type="term" value="C:endoplasmic reticulum membrane"/>
    <property type="evidence" value="ECO:0007669"/>
    <property type="project" value="UniProtKB-SubCell"/>
</dbReference>
<dbReference type="VEuPathDB" id="FungiDB:Malapachy_0256"/>
<dbReference type="RefSeq" id="XP_017990966.1">
    <property type="nucleotide sequence ID" value="XM_018134785.1"/>
</dbReference>
<accession>A0A0M8MSA8</accession>
<feature type="compositionally biased region" description="Basic residues" evidence="7">
    <location>
        <begin position="112"/>
        <end position="131"/>
    </location>
</feature>
<feature type="compositionally biased region" description="Polar residues" evidence="7">
    <location>
        <begin position="98"/>
        <end position="107"/>
    </location>
</feature>
<keyword evidence="6 8" id="KW-0472">Membrane</keyword>
<evidence type="ECO:0000256" key="6">
    <source>
        <dbReference type="ARBA" id="ARBA00023136"/>
    </source>
</evidence>
<dbReference type="GeneID" id="28726660"/>
<comment type="caution">
    <text evidence="9">The sequence shown here is derived from an EMBL/GenBank/DDBJ whole genome shotgun (WGS) entry which is preliminary data.</text>
</comment>
<dbReference type="GO" id="GO:0006624">
    <property type="term" value="P:vacuolar protein processing"/>
    <property type="evidence" value="ECO:0007669"/>
    <property type="project" value="TreeGrafter"/>
</dbReference>
<dbReference type="STRING" id="77020.A0A0M8MSA8"/>
<dbReference type="PANTHER" id="PTHR13505">
    <property type="entry name" value="TRANSMEMBRANE PROTEIN 208"/>
    <property type="match status" value="1"/>
</dbReference>
<dbReference type="GO" id="GO:0005773">
    <property type="term" value="C:vacuole"/>
    <property type="evidence" value="ECO:0007669"/>
    <property type="project" value="GOC"/>
</dbReference>
<reference evidence="9 10" key="1">
    <citation type="submission" date="2015-07" db="EMBL/GenBank/DDBJ databases">
        <title>Draft Genome Sequence of Malassezia furfur CBS1878 and Malassezia pachydermatis CBS1879.</title>
        <authorList>
            <person name="Triana S."/>
            <person name="Ohm R."/>
            <person name="Gonzalez A."/>
            <person name="DeCock H."/>
            <person name="Restrepo S."/>
            <person name="Celis A."/>
        </authorList>
    </citation>
    <scope>NUCLEOTIDE SEQUENCE [LARGE SCALE GENOMIC DNA]</scope>
    <source>
        <strain evidence="9 10">CBS 1879</strain>
    </source>
</reference>
<evidence type="ECO:0000256" key="4">
    <source>
        <dbReference type="ARBA" id="ARBA00022824"/>
    </source>
</evidence>
<comment type="similarity">
    <text evidence="2">Belongs to the TMEM208 family.</text>
</comment>
<evidence type="ECO:0000256" key="2">
    <source>
        <dbReference type="ARBA" id="ARBA00009950"/>
    </source>
</evidence>
<evidence type="ECO:0000313" key="9">
    <source>
        <dbReference type="EMBL" id="KOS13334.1"/>
    </source>
</evidence>
<sequence length="131" mass="15007">MALYAVSEGVAAALGMQLWTMSRRGEDLSQAGLTAYMFDVIYITWFVHITTALLSRYFWWTFALIPMYALYLFYAKILEPFVLRGRRMNRTAVAAPSKQATDSTTEPGLSKRQAKLQARQKRGTRVQMRRG</sequence>
<dbReference type="EMBL" id="LGAV01000006">
    <property type="protein sequence ID" value="KOS13334.1"/>
    <property type="molecule type" value="Genomic_DNA"/>
</dbReference>
<evidence type="ECO:0000256" key="3">
    <source>
        <dbReference type="ARBA" id="ARBA00022692"/>
    </source>
</evidence>
<keyword evidence="3 8" id="KW-0812">Transmembrane</keyword>
<name>A0A0M8MSA8_9BASI</name>
<evidence type="ECO:0000256" key="7">
    <source>
        <dbReference type="SAM" id="MobiDB-lite"/>
    </source>
</evidence>
<keyword evidence="10" id="KW-1185">Reference proteome</keyword>
<keyword evidence="5 8" id="KW-1133">Transmembrane helix</keyword>
<dbReference type="Proteomes" id="UP000037751">
    <property type="component" value="Unassembled WGS sequence"/>
</dbReference>